<dbReference type="PANTHER" id="PTHR46193">
    <property type="entry name" value="6-PHOSPHOGLUCONATE PHOSPHATASE"/>
    <property type="match status" value="1"/>
</dbReference>
<evidence type="ECO:0000256" key="2">
    <source>
        <dbReference type="ARBA" id="ARBA00006171"/>
    </source>
</evidence>
<dbReference type="SFLD" id="SFLDS00003">
    <property type="entry name" value="Haloacid_Dehalogenase"/>
    <property type="match status" value="1"/>
</dbReference>
<dbReference type="InterPro" id="IPR051600">
    <property type="entry name" value="Beta-PGM-like"/>
</dbReference>
<dbReference type="PANTHER" id="PTHR46193:SF10">
    <property type="entry name" value="6-PHOSPHOGLUCONATE PHOSPHATASE"/>
    <property type="match status" value="1"/>
</dbReference>
<dbReference type="Gene3D" id="3.40.50.1000">
    <property type="entry name" value="HAD superfamily/HAD-like"/>
    <property type="match status" value="1"/>
</dbReference>
<protein>
    <recommendedName>
        <fullName evidence="7">HAD family hydrolase</fullName>
    </recommendedName>
</protein>
<dbReference type="Gene3D" id="1.10.150.240">
    <property type="entry name" value="Putative phosphatase, domain 2"/>
    <property type="match status" value="1"/>
</dbReference>
<gene>
    <name evidence="5" type="ORF">EP13_15695</name>
</gene>
<dbReference type="NCBIfam" id="TIGR01509">
    <property type="entry name" value="HAD-SF-IA-v3"/>
    <property type="match status" value="1"/>
</dbReference>
<dbReference type="AlphaFoldDB" id="A0A075P2R6"/>
<keyword evidence="4" id="KW-0460">Magnesium</keyword>
<keyword evidence="6" id="KW-1185">Reference proteome</keyword>
<dbReference type="GO" id="GO:0003824">
    <property type="term" value="F:catalytic activity"/>
    <property type="evidence" value="ECO:0007669"/>
    <property type="project" value="UniProtKB-ARBA"/>
</dbReference>
<evidence type="ECO:0008006" key="7">
    <source>
        <dbReference type="Google" id="ProtNLM"/>
    </source>
</evidence>
<evidence type="ECO:0000313" key="6">
    <source>
        <dbReference type="Proteomes" id="UP000056090"/>
    </source>
</evidence>
<dbReference type="KEGG" id="aal:EP13_15695"/>
<dbReference type="GeneID" id="78256330"/>
<dbReference type="RefSeq" id="WP_044058044.1">
    <property type="nucleotide sequence ID" value="NZ_CBCSKJ010000002.1"/>
</dbReference>
<comment type="cofactor">
    <cofactor evidence="1">
        <name>Mg(2+)</name>
        <dbReference type="ChEBI" id="CHEBI:18420"/>
    </cofactor>
</comment>
<dbReference type="EMBL" id="CP008849">
    <property type="protein sequence ID" value="AIG00009.1"/>
    <property type="molecule type" value="Genomic_DNA"/>
</dbReference>
<dbReference type="SUPFAM" id="SSF56784">
    <property type="entry name" value="HAD-like"/>
    <property type="match status" value="1"/>
</dbReference>
<dbReference type="Pfam" id="PF00702">
    <property type="entry name" value="Hydrolase"/>
    <property type="match status" value="1"/>
</dbReference>
<reference evidence="5 6" key="1">
    <citation type="submission" date="2014-06" db="EMBL/GenBank/DDBJ databases">
        <title>Genomes of Alteromonas australica, a world apart.</title>
        <authorList>
            <person name="Gonzaga A."/>
            <person name="Lopez-Perez M."/>
            <person name="Rodriguez-Valera F."/>
        </authorList>
    </citation>
    <scope>NUCLEOTIDE SEQUENCE [LARGE SCALE GENOMIC DNA]</scope>
    <source>
        <strain evidence="5 6">H 17</strain>
    </source>
</reference>
<evidence type="ECO:0000256" key="1">
    <source>
        <dbReference type="ARBA" id="ARBA00001946"/>
    </source>
</evidence>
<dbReference type="SFLD" id="SFLDG01129">
    <property type="entry name" value="C1.5:_HAD__Beta-PGM__Phosphata"/>
    <property type="match status" value="1"/>
</dbReference>
<dbReference type="InterPro" id="IPR036412">
    <property type="entry name" value="HAD-like_sf"/>
</dbReference>
<sequence>MESTIHKPDFNHIELVIFDCDGVLIDSEILCKKVLVSMLADLGVVITGEYFDKHFLGKSFPSAKQQIVTDFNVYLADDFRDEYLAALLVVFAEELKPTDGLEQVLNSLNVKRCIATSSSPSRVSFSLETTGLSALFEGTITTSEEVENGKPAPDIFLLAAQKMRVSPEKCLVIEDSMAGIEGALAANMQVIRYMGASHLAKTAFDQGYDFRVISQWKDFPLLAPQLFEK</sequence>
<dbReference type="eggNOG" id="COG0637">
    <property type="taxonomic scope" value="Bacteria"/>
</dbReference>
<keyword evidence="3" id="KW-0479">Metal-binding</keyword>
<organism evidence="5 6">
    <name type="scientific">Alteromonas australica</name>
    <dbReference type="NCBI Taxonomy" id="589873"/>
    <lineage>
        <taxon>Bacteria</taxon>
        <taxon>Pseudomonadati</taxon>
        <taxon>Pseudomonadota</taxon>
        <taxon>Gammaproteobacteria</taxon>
        <taxon>Alteromonadales</taxon>
        <taxon>Alteromonadaceae</taxon>
        <taxon>Alteromonas/Salinimonas group</taxon>
        <taxon>Alteromonas</taxon>
    </lineage>
</organism>
<dbReference type="InterPro" id="IPR006439">
    <property type="entry name" value="HAD-SF_hydro_IA"/>
</dbReference>
<name>A0A075P2R6_9ALTE</name>
<dbReference type="Proteomes" id="UP000056090">
    <property type="component" value="Chromosome"/>
</dbReference>
<dbReference type="InterPro" id="IPR023214">
    <property type="entry name" value="HAD_sf"/>
</dbReference>
<comment type="similarity">
    <text evidence="2">Belongs to the HAD-like hydrolase superfamily. CbbY/CbbZ/Gph/YieH family.</text>
</comment>
<accession>A0A075P2R6</accession>
<evidence type="ECO:0000313" key="5">
    <source>
        <dbReference type="EMBL" id="AIG00009.1"/>
    </source>
</evidence>
<evidence type="ECO:0000256" key="4">
    <source>
        <dbReference type="ARBA" id="ARBA00022842"/>
    </source>
</evidence>
<evidence type="ECO:0000256" key="3">
    <source>
        <dbReference type="ARBA" id="ARBA00022723"/>
    </source>
</evidence>
<dbReference type="InterPro" id="IPR023198">
    <property type="entry name" value="PGP-like_dom2"/>
</dbReference>
<dbReference type="GO" id="GO:0046872">
    <property type="term" value="F:metal ion binding"/>
    <property type="evidence" value="ECO:0007669"/>
    <property type="project" value="UniProtKB-KW"/>
</dbReference>
<proteinExistence type="inferred from homology"/>